<comment type="caution">
    <text evidence="1">The sequence shown here is derived from an EMBL/GenBank/DDBJ whole genome shotgun (WGS) entry which is preliminary data.</text>
</comment>
<evidence type="ECO:0000313" key="1">
    <source>
        <dbReference type="EMBL" id="MEQ2197079.1"/>
    </source>
</evidence>
<dbReference type="InterPro" id="IPR023299">
    <property type="entry name" value="ATPase_P-typ_cyto_dom_N"/>
</dbReference>
<proteinExistence type="predicted"/>
<reference evidence="1 2" key="1">
    <citation type="submission" date="2021-06" db="EMBL/GenBank/DDBJ databases">
        <authorList>
            <person name="Palmer J.M."/>
        </authorList>
    </citation>
    <scope>NUCLEOTIDE SEQUENCE [LARGE SCALE GENOMIC DNA]</scope>
    <source>
        <strain evidence="1 2">XC_2019</strain>
        <tissue evidence="1">Muscle</tissue>
    </source>
</reference>
<sequence length="200" mass="22463">VTDKLCLGMKICTNTSQTKNPLHRYQDSKQVKSSQYDGLVELATICALCNDSSLDFNEVKGVYEKVGEATETALTCLVEKMNVFDTEVHNLSKIDRANACNSVSDSRLSARPQLTQQVFSLTVLLLHQVIKQLMKKECTLEFSRDRKSMSVYCTPNKSRSTMGKMFVKVDRKTKKAVRLGLQLWSQCEYLASLFCITGGP</sequence>
<keyword evidence="2" id="KW-1185">Reference proteome</keyword>
<organism evidence="1 2">
    <name type="scientific">Xenoophorus captivus</name>
    <dbReference type="NCBI Taxonomy" id="1517983"/>
    <lineage>
        <taxon>Eukaryota</taxon>
        <taxon>Metazoa</taxon>
        <taxon>Chordata</taxon>
        <taxon>Craniata</taxon>
        <taxon>Vertebrata</taxon>
        <taxon>Euteleostomi</taxon>
        <taxon>Actinopterygii</taxon>
        <taxon>Neopterygii</taxon>
        <taxon>Teleostei</taxon>
        <taxon>Neoteleostei</taxon>
        <taxon>Acanthomorphata</taxon>
        <taxon>Ovalentaria</taxon>
        <taxon>Atherinomorphae</taxon>
        <taxon>Cyprinodontiformes</taxon>
        <taxon>Goodeidae</taxon>
        <taxon>Xenoophorus</taxon>
    </lineage>
</organism>
<protein>
    <submittedName>
        <fullName evidence="1">Sarcoplasmic/endoplasmic reticulum calcium ATPase 2</fullName>
    </submittedName>
</protein>
<gene>
    <name evidence="1" type="primary">ATP2A2_4</name>
    <name evidence="1" type="ORF">XENOCAPTIV_022555</name>
</gene>
<dbReference type="Gene3D" id="3.40.1110.10">
    <property type="entry name" value="Calcium-transporting ATPase, cytoplasmic domain N"/>
    <property type="match status" value="1"/>
</dbReference>
<dbReference type="EMBL" id="JAHRIN010017309">
    <property type="protein sequence ID" value="MEQ2197079.1"/>
    <property type="molecule type" value="Genomic_DNA"/>
</dbReference>
<dbReference type="Proteomes" id="UP001434883">
    <property type="component" value="Unassembled WGS sequence"/>
</dbReference>
<dbReference type="SUPFAM" id="SSF81660">
    <property type="entry name" value="Metal cation-transporting ATPase, ATP-binding domain N"/>
    <property type="match status" value="1"/>
</dbReference>
<dbReference type="Pfam" id="PF13246">
    <property type="entry name" value="Cation_ATPase"/>
    <property type="match status" value="1"/>
</dbReference>
<name>A0ABV0QMN0_9TELE</name>
<feature type="non-terminal residue" evidence="1">
    <location>
        <position position="1"/>
    </location>
</feature>
<evidence type="ECO:0000313" key="2">
    <source>
        <dbReference type="Proteomes" id="UP001434883"/>
    </source>
</evidence>
<accession>A0ABV0QMN0</accession>